<dbReference type="CDD" id="cd03467">
    <property type="entry name" value="Rieske"/>
    <property type="match status" value="1"/>
</dbReference>
<dbReference type="Pfam" id="PF22543">
    <property type="entry name" value="Rieske_4"/>
    <property type="match status" value="1"/>
</dbReference>
<evidence type="ECO:0000256" key="4">
    <source>
        <dbReference type="ARBA" id="ARBA00022737"/>
    </source>
</evidence>
<organism evidence="10 11">
    <name type="scientific">Nothobranchius furzeri</name>
    <name type="common">Turquoise killifish</name>
    <dbReference type="NCBI Taxonomy" id="105023"/>
    <lineage>
        <taxon>Eukaryota</taxon>
        <taxon>Metazoa</taxon>
        <taxon>Chordata</taxon>
        <taxon>Craniata</taxon>
        <taxon>Vertebrata</taxon>
        <taxon>Euteleostomi</taxon>
        <taxon>Actinopterygii</taxon>
        <taxon>Neopterygii</taxon>
        <taxon>Teleostei</taxon>
        <taxon>Neoteleostei</taxon>
        <taxon>Acanthomorphata</taxon>
        <taxon>Ovalentaria</taxon>
        <taxon>Atherinomorphae</taxon>
        <taxon>Cyprinodontiformes</taxon>
        <taxon>Nothobranchiidae</taxon>
        <taxon>Nothobranchius</taxon>
    </lineage>
</organism>
<accession>A0A8C6LDF7</accession>
<evidence type="ECO:0000313" key="10">
    <source>
        <dbReference type="Ensembl" id="ENSNFUP00015017325.1"/>
    </source>
</evidence>
<keyword evidence="3" id="KW-0479">Metal-binding</keyword>
<dbReference type="GO" id="GO:0046872">
    <property type="term" value="F:metal ion binding"/>
    <property type="evidence" value="ECO:0007669"/>
    <property type="project" value="UniProtKB-KW"/>
</dbReference>
<evidence type="ECO:0000256" key="8">
    <source>
        <dbReference type="ARBA" id="ARBA00071952"/>
    </source>
</evidence>
<dbReference type="AlphaFoldDB" id="A0A8C6LDF7"/>
<gene>
    <name evidence="10" type="primary">RFESD</name>
    <name evidence="10" type="synonym">rfesd</name>
</gene>
<dbReference type="Gene3D" id="2.102.10.10">
    <property type="entry name" value="Rieske [2Fe-2S] iron-sulphur domain"/>
    <property type="match status" value="1"/>
</dbReference>
<keyword evidence="1" id="KW-0597">Phosphoprotein</keyword>
<evidence type="ECO:0000313" key="11">
    <source>
        <dbReference type="Proteomes" id="UP000694548"/>
    </source>
</evidence>
<reference evidence="10" key="1">
    <citation type="submission" date="2014-08" db="EMBL/GenBank/DDBJ databases">
        <authorList>
            <person name="Senf B."/>
            <person name="Petzold A."/>
            <person name="Downie B.R."/>
            <person name="Koch P."/>
            <person name="Platzer M."/>
        </authorList>
    </citation>
    <scope>NUCLEOTIDE SEQUENCE [LARGE SCALE GENOMIC DNA]</scope>
    <source>
        <strain evidence="10">GRZ</strain>
    </source>
</reference>
<dbReference type="FunFam" id="2.102.10.10:FF:000009">
    <property type="entry name" value="Rieske Fe-S domain containing"/>
    <property type="match status" value="1"/>
</dbReference>
<reference evidence="10" key="2">
    <citation type="submission" date="2025-08" db="UniProtKB">
        <authorList>
            <consortium name="Ensembl"/>
        </authorList>
    </citation>
    <scope>IDENTIFICATION</scope>
</reference>
<sequence length="176" mass="20225">IFLNRLTQEAMEETEQPAGGLHFIGKKDELIEAKRSFRTVDGRDILIIHHQGVFYAMDCYCYHAGGTLENGDIEEINGKLCIICPKHKYKISLCEGEGLYRGRNPQEEPPVYRWYSKGVKQRTHTVTETNGEIFVKMSSQPGWIDSDYYQGEKGKIERAKAEAEKDETLMMDEENL</sequence>
<keyword evidence="4" id="KW-0677">Repeat</keyword>
<dbReference type="SUPFAM" id="SSF50022">
    <property type="entry name" value="ISP domain"/>
    <property type="match status" value="1"/>
</dbReference>
<dbReference type="GO" id="GO:0051537">
    <property type="term" value="F:2 iron, 2 sulfur cluster binding"/>
    <property type="evidence" value="ECO:0007669"/>
    <property type="project" value="UniProtKB-KW"/>
</dbReference>
<keyword evidence="6" id="KW-0408">Iron</keyword>
<dbReference type="InterPro" id="IPR036922">
    <property type="entry name" value="Rieske_2Fe-2S_sf"/>
</dbReference>
<evidence type="ECO:0000256" key="6">
    <source>
        <dbReference type="ARBA" id="ARBA00023004"/>
    </source>
</evidence>
<dbReference type="Ensembl" id="ENSNFUT00015018119.1">
    <property type="protein sequence ID" value="ENSNFUP00015017325.1"/>
    <property type="gene ID" value="ENSNFUG00015008255.1"/>
</dbReference>
<proteinExistence type="predicted"/>
<protein>
    <recommendedName>
        <fullName evidence="8 9">Rieske domain-containing protein</fullName>
    </recommendedName>
</protein>
<evidence type="ECO:0000256" key="1">
    <source>
        <dbReference type="ARBA" id="ARBA00022553"/>
    </source>
</evidence>
<keyword evidence="11" id="KW-1185">Reference proteome</keyword>
<feature type="domain" description="Rieske" evidence="9">
    <location>
        <begin position="21"/>
        <end position="120"/>
    </location>
</feature>
<evidence type="ECO:0000256" key="3">
    <source>
        <dbReference type="ARBA" id="ARBA00022723"/>
    </source>
</evidence>
<dbReference type="InterPro" id="IPR054716">
    <property type="entry name" value="Sol_Rieske_ferrdox_dom"/>
</dbReference>
<dbReference type="Proteomes" id="UP000694548">
    <property type="component" value="Chromosome sgr10"/>
</dbReference>
<evidence type="ECO:0000256" key="7">
    <source>
        <dbReference type="ARBA" id="ARBA00023014"/>
    </source>
</evidence>
<evidence type="ECO:0000259" key="9">
    <source>
        <dbReference type="PROSITE" id="PS51296"/>
    </source>
</evidence>
<reference evidence="10" key="3">
    <citation type="submission" date="2025-09" db="UniProtKB">
        <authorList>
            <consortium name="Ensembl"/>
        </authorList>
    </citation>
    <scope>IDENTIFICATION</scope>
</reference>
<keyword evidence="5" id="KW-0007">Acetylation</keyword>
<evidence type="ECO:0000256" key="2">
    <source>
        <dbReference type="ARBA" id="ARBA00022714"/>
    </source>
</evidence>
<keyword evidence="2" id="KW-0001">2Fe-2S</keyword>
<dbReference type="InterPro" id="IPR017941">
    <property type="entry name" value="Rieske_2Fe-2S"/>
</dbReference>
<dbReference type="PANTHER" id="PTHR21496">
    <property type="entry name" value="FERREDOXIN-RELATED"/>
    <property type="match status" value="1"/>
</dbReference>
<dbReference type="PANTHER" id="PTHR21496:SF18">
    <property type="entry name" value="RIESKE DOMAIN-CONTAINING PROTEIN"/>
    <property type="match status" value="1"/>
</dbReference>
<dbReference type="PROSITE" id="PS51296">
    <property type="entry name" value="RIESKE"/>
    <property type="match status" value="1"/>
</dbReference>
<dbReference type="GeneTree" id="ENSGT00390000018225"/>
<evidence type="ECO:0000256" key="5">
    <source>
        <dbReference type="ARBA" id="ARBA00022990"/>
    </source>
</evidence>
<name>A0A8C6LDF7_NOTFU</name>
<keyword evidence="7" id="KW-0411">Iron-sulfur</keyword>